<reference evidence="2 3" key="1">
    <citation type="journal article" date="2018" name="Mol. Biol. Evol.">
        <title>Broad Genomic Sampling Reveals a Smut Pathogenic Ancestry of the Fungal Clade Ustilaginomycotina.</title>
        <authorList>
            <person name="Kijpornyongpan T."/>
            <person name="Mondo S.J."/>
            <person name="Barry K."/>
            <person name="Sandor L."/>
            <person name="Lee J."/>
            <person name="Lipzen A."/>
            <person name="Pangilinan J."/>
            <person name="LaButti K."/>
            <person name="Hainaut M."/>
            <person name="Henrissat B."/>
            <person name="Grigoriev I.V."/>
            <person name="Spatafora J.W."/>
            <person name="Aime M.C."/>
        </authorList>
    </citation>
    <scope>NUCLEOTIDE SEQUENCE [LARGE SCALE GENOMIC DNA]</scope>
    <source>
        <strain evidence="2 3">MCA 3882</strain>
    </source>
</reference>
<dbReference type="InterPro" id="IPR016689">
    <property type="entry name" value="ESCRT-2_cplx_Snf8"/>
</dbReference>
<accession>A0A316VMF9</accession>
<dbReference type="InParanoid" id="A0A316VMF9"/>
<dbReference type="OrthoDB" id="283883at2759"/>
<name>A0A316VMF9_9BASI</name>
<dbReference type="EMBL" id="KZ819602">
    <property type="protein sequence ID" value="PWN38474.1"/>
    <property type="molecule type" value="Genomic_DNA"/>
</dbReference>
<dbReference type="GO" id="GO:0000814">
    <property type="term" value="C:ESCRT II complex"/>
    <property type="evidence" value="ECO:0007669"/>
    <property type="project" value="InterPro"/>
</dbReference>
<sequence length="299" mass="32187">MRRGGPGLAALDRSLHSSAQFSTLGSELTASQVNELRNQLDVFSNALRQFAQQHRKDIVRDANFRHAFQQMCANIGVDPLAGGPPKSMAATALQRGTGSAGSATGKLAGLWNDFLGLSDFQNELSIQIIDVCVSTRESNGGYIDMKQLIRSLNQMRLGRSTDAGKSADSIVGSVTENDVIQSIKLLKPLGSGYEVINLANGEKMVRSVPKELDVDSTVVMSLLSLSITVSNLPTDALGQAYITQDDLVRENTSVNKTRWSIDRASAVLFGMSIGDGLLWVDEGVHPARYYALNLSSNLA</sequence>
<dbReference type="GeneID" id="37020280"/>
<dbReference type="PANTHER" id="PTHR12806:SF0">
    <property type="entry name" value="VACUOLAR-SORTING PROTEIN SNF8"/>
    <property type="match status" value="1"/>
</dbReference>
<dbReference type="InterPro" id="IPR040608">
    <property type="entry name" value="Snf8/Vps36"/>
</dbReference>
<proteinExistence type="inferred from homology"/>
<dbReference type="FunCoup" id="A0A316VMF9">
    <property type="interactions" value="227"/>
</dbReference>
<keyword evidence="3" id="KW-1185">Reference proteome</keyword>
<comment type="similarity">
    <text evidence="1">Belongs to the SNF8 family.</text>
</comment>
<dbReference type="STRING" id="1280837.A0A316VMF9"/>
<dbReference type="SUPFAM" id="SSF46785">
    <property type="entry name" value="Winged helix' DNA-binding domain"/>
    <property type="match status" value="1"/>
</dbReference>
<evidence type="ECO:0000313" key="3">
    <source>
        <dbReference type="Proteomes" id="UP000245771"/>
    </source>
</evidence>
<dbReference type="InterPro" id="IPR036388">
    <property type="entry name" value="WH-like_DNA-bd_sf"/>
</dbReference>
<dbReference type="GO" id="GO:0003677">
    <property type="term" value="F:DNA binding"/>
    <property type="evidence" value="ECO:0007669"/>
    <property type="project" value="UniProtKB-KW"/>
</dbReference>
<dbReference type="Gene3D" id="1.10.10.10">
    <property type="entry name" value="Winged helix-like DNA-binding domain superfamily/Winged helix DNA-binding domain"/>
    <property type="match status" value="2"/>
</dbReference>
<dbReference type="Proteomes" id="UP000245771">
    <property type="component" value="Unassembled WGS sequence"/>
</dbReference>
<dbReference type="GO" id="GO:0043328">
    <property type="term" value="P:protein transport to vacuole involved in ubiquitin-dependent protein catabolic process via the multivesicular body sorting pathway"/>
    <property type="evidence" value="ECO:0007669"/>
    <property type="project" value="TreeGrafter"/>
</dbReference>
<protein>
    <submittedName>
        <fullName evidence="2">Winged helix DNA-binding domain-containing protein</fullName>
    </submittedName>
</protein>
<dbReference type="InterPro" id="IPR036390">
    <property type="entry name" value="WH_DNA-bd_sf"/>
</dbReference>
<dbReference type="AlphaFoldDB" id="A0A316VMF9"/>
<keyword evidence="2" id="KW-0238">DNA-binding</keyword>
<evidence type="ECO:0000313" key="2">
    <source>
        <dbReference type="EMBL" id="PWN38474.1"/>
    </source>
</evidence>
<organism evidence="2 3">
    <name type="scientific">Meira miltonrushii</name>
    <dbReference type="NCBI Taxonomy" id="1280837"/>
    <lineage>
        <taxon>Eukaryota</taxon>
        <taxon>Fungi</taxon>
        <taxon>Dikarya</taxon>
        <taxon>Basidiomycota</taxon>
        <taxon>Ustilaginomycotina</taxon>
        <taxon>Exobasidiomycetes</taxon>
        <taxon>Exobasidiales</taxon>
        <taxon>Brachybasidiaceae</taxon>
        <taxon>Meira</taxon>
    </lineage>
</organism>
<dbReference type="Pfam" id="PF04157">
    <property type="entry name" value="EAP30"/>
    <property type="match status" value="1"/>
</dbReference>
<dbReference type="Gene3D" id="6.10.140.180">
    <property type="match status" value="1"/>
</dbReference>
<dbReference type="PANTHER" id="PTHR12806">
    <property type="entry name" value="EAP30 SUBUNIT OF ELL COMPLEX"/>
    <property type="match status" value="1"/>
</dbReference>
<gene>
    <name evidence="2" type="ORF">FA14DRAFT_160026</name>
</gene>
<dbReference type="RefSeq" id="XP_025358776.1">
    <property type="nucleotide sequence ID" value="XM_025498499.1"/>
</dbReference>
<evidence type="ECO:0000256" key="1">
    <source>
        <dbReference type="ARBA" id="ARBA00009834"/>
    </source>
</evidence>